<dbReference type="EMBL" id="JACZDF010000001">
    <property type="protein sequence ID" value="MBD9698326.1"/>
    <property type="molecule type" value="Genomic_DNA"/>
</dbReference>
<sequence>MPRTSLLILSFSPIASDARVLKQVRLFAERYDVTTCGFGPAPTGPGLDGVRHVEIPAEHASLALDGRLITLRAYPLVERRTPAVVGATRALADAGLGRGTFDVILANDVESVPLALRLRPRLGVHADLHELSTRLHDESPAWTRRIAPYQRWLARRFVSRARSVTTVSEGLVRGYAEDARLKASVVVNATPFADLEPTTVADDAPLRLVHSGAGLANRHLEILVEAVALTRNRVTLDLFLTANDPAYLARLRMLAADIPGVTLRDPVPYEDLVATLAGFDVGVFVLPPVNASYARALPNKLFDFVQARLGIVVSPNDEMAALVRQHGLGAVTAGYTARDLADTLDALTAADVREWKQAAHAAAGPLSAEQQTAGWVRAVDAIAARAAGGAR</sequence>
<accession>A0ABR9DMH2</accession>
<evidence type="ECO:0000313" key="1">
    <source>
        <dbReference type="EMBL" id="MBD9698326.1"/>
    </source>
</evidence>
<reference evidence="1 2" key="1">
    <citation type="submission" date="2020-09" db="EMBL/GenBank/DDBJ databases">
        <title>Flavimobilis rhizosphaerae sp. nov., isolated from rhizosphere soil of Spartina alterniflora.</title>
        <authorList>
            <person name="Hanqin C."/>
        </authorList>
    </citation>
    <scope>NUCLEOTIDE SEQUENCE [LARGE SCALE GENOMIC DNA]</scope>
    <source>
        <strain evidence="1 2">GY 10621</strain>
    </source>
</reference>
<protein>
    <submittedName>
        <fullName evidence="1">Glycosyltransferase family 1 protein</fullName>
    </submittedName>
</protein>
<dbReference type="Gene3D" id="3.40.50.2000">
    <property type="entry name" value="Glycogen Phosphorylase B"/>
    <property type="match status" value="2"/>
</dbReference>
<name>A0ABR9DMH2_9MICO</name>
<keyword evidence="2" id="KW-1185">Reference proteome</keyword>
<dbReference type="Proteomes" id="UP000642107">
    <property type="component" value="Unassembled WGS sequence"/>
</dbReference>
<organism evidence="1 2">
    <name type="scientific">Flavimobilis rhizosphaerae</name>
    <dbReference type="NCBI Taxonomy" id="2775421"/>
    <lineage>
        <taxon>Bacteria</taxon>
        <taxon>Bacillati</taxon>
        <taxon>Actinomycetota</taxon>
        <taxon>Actinomycetes</taxon>
        <taxon>Micrococcales</taxon>
        <taxon>Jonesiaceae</taxon>
        <taxon>Flavimobilis</taxon>
    </lineage>
</organism>
<gene>
    <name evidence="1" type="ORF">IGS67_02300</name>
</gene>
<comment type="caution">
    <text evidence="1">The sequence shown here is derived from an EMBL/GenBank/DDBJ whole genome shotgun (WGS) entry which is preliminary data.</text>
</comment>
<proteinExistence type="predicted"/>
<evidence type="ECO:0000313" key="2">
    <source>
        <dbReference type="Proteomes" id="UP000642107"/>
    </source>
</evidence>
<dbReference type="SUPFAM" id="SSF53756">
    <property type="entry name" value="UDP-Glycosyltransferase/glycogen phosphorylase"/>
    <property type="match status" value="1"/>
</dbReference>
<dbReference type="RefSeq" id="WP_192277410.1">
    <property type="nucleotide sequence ID" value="NZ_JACZDF010000001.1"/>
</dbReference>